<comment type="caution">
    <text evidence="2">The sequence shown here is derived from an EMBL/GenBank/DDBJ whole genome shotgun (WGS) entry which is preliminary data.</text>
</comment>
<keyword evidence="1" id="KW-0732">Signal</keyword>
<dbReference type="InterPro" id="IPR018682">
    <property type="entry name" value="DUF2167_membr"/>
</dbReference>
<accession>A0ABS4ESP3</accession>
<reference evidence="2 3" key="1">
    <citation type="submission" date="2021-03" db="EMBL/GenBank/DDBJ databases">
        <title>Genomic Encyclopedia of Type Strains, Phase IV (KMG-IV): sequencing the most valuable type-strain genomes for metagenomic binning, comparative biology and taxonomic classification.</title>
        <authorList>
            <person name="Goeker M."/>
        </authorList>
    </citation>
    <scope>NUCLEOTIDE SEQUENCE [LARGE SCALE GENOMIC DNA]</scope>
    <source>
        <strain evidence="2 3">DSM 26427</strain>
    </source>
</reference>
<evidence type="ECO:0000256" key="1">
    <source>
        <dbReference type="SAM" id="SignalP"/>
    </source>
</evidence>
<proteinExistence type="predicted"/>
<evidence type="ECO:0000313" key="3">
    <source>
        <dbReference type="Proteomes" id="UP000823786"/>
    </source>
</evidence>
<name>A0ABS4ESP3_9HYPH</name>
<dbReference type="Proteomes" id="UP000823786">
    <property type="component" value="Unassembled WGS sequence"/>
</dbReference>
<keyword evidence="3" id="KW-1185">Reference proteome</keyword>
<organism evidence="2 3">
    <name type="scientific">Rhizobium herbae</name>
    <dbReference type="NCBI Taxonomy" id="508661"/>
    <lineage>
        <taxon>Bacteria</taxon>
        <taxon>Pseudomonadati</taxon>
        <taxon>Pseudomonadota</taxon>
        <taxon>Alphaproteobacteria</taxon>
        <taxon>Hyphomicrobiales</taxon>
        <taxon>Rhizobiaceae</taxon>
        <taxon>Rhizobium/Agrobacterium group</taxon>
        <taxon>Rhizobium</taxon>
    </lineage>
</organism>
<sequence>MSKKLIVSAALLLWSCTFAEAKTYREIFGREAELPAELKTLVESLDYKQGIVDLPLAHAKLNIPAEFYFLNQADTARVLTQLWGNPPAAAEGSLGMIFPVKYAPESSDSWGSVIDYVDDGYVSDIDAQATDFDALLTELKQAAIEGNLQREKDGYDPITLVGWASPPFYEKSAHTLHWARDLLFGKDANSPHTLNYSLRILGREGILELNFVAGLEQLPEIKASIPSMTKIATFDSGKAYTDFRDGDKLAAYGMAGLIAAGAGAKIAAKVGFLAIALAFLKKGGVILLIAGGAIVRFAKGLFGQKTPPSA</sequence>
<feature type="signal peptide" evidence="1">
    <location>
        <begin position="1"/>
        <end position="19"/>
    </location>
</feature>
<feature type="chain" id="PRO_5047172491" evidence="1">
    <location>
        <begin position="20"/>
        <end position="310"/>
    </location>
</feature>
<evidence type="ECO:0000313" key="2">
    <source>
        <dbReference type="EMBL" id="MBP1860947.1"/>
    </source>
</evidence>
<dbReference type="RefSeq" id="WP_209854925.1">
    <property type="nucleotide sequence ID" value="NZ_JAGGJV010000008.1"/>
</dbReference>
<protein>
    <submittedName>
        <fullName evidence="2">Membrane-anchored protein</fullName>
    </submittedName>
</protein>
<dbReference type="Pfam" id="PF09935">
    <property type="entry name" value="DUF2167"/>
    <property type="match status" value="1"/>
</dbReference>
<gene>
    <name evidence="2" type="ORF">J2Z75_004468</name>
</gene>
<dbReference type="EMBL" id="JAGGJV010000008">
    <property type="protein sequence ID" value="MBP1860947.1"/>
    <property type="molecule type" value="Genomic_DNA"/>
</dbReference>